<dbReference type="InterPro" id="IPR037066">
    <property type="entry name" value="Plug_dom_sf"/>
</dbReference>
<feature type="domain" description="TonB-dependent receptor-like beta-barrel" evidence="11">
    <location>
        <begin position="397"/>
        <end position="895"/>
    </location>
</feature>
<dbReference type="PANTHER" id="PTHR47234:SF2">
    <property type="entry name" value="TONB-DEPENDENT RECEPTOR"/>
    <property type="match status" value="1"/>
</dbReference>
<feature type="domain" description="TonB-dependent receptor plug" evidence="12">
    <location>
        <begin position="60"/>
        <end position="177"/>
    </location>
</feature>
<dbReference type="InterPro" id="IPR012910">
    <property type="entry name" value="Plug_dom"/>
</dbReference>
<evidence type="ECO:0000256" key="1">
    <source>
        <dbReference type="ARBA" id="ARBA00004571"/>
    </source>
</evidence>
<dbReference type="InterPro" id="IPR036942">
    <property type="entry name" value="Beta-barrel_TonB_sf"/>
</dbReference>
<dbReference type="Pfam" id="PF07715">
    <property type="entry name" value="Plug"/>
    <property type="match status" value="1"/>
</dbReference>
<keyword evidence="7 8" id="KW-0998">Cell outer membrane</keyword>
<keyword evidence="13" id="KW-0675">Receptor</keyword>
<evidence type="ECO:0000256" key="6">
    <source>
        <dbReference type="ARBA" id="ARBA00023136"/>
    </source>
</evidence>
<evidence type="ECO:0000256" key="2">
    <source>
        <dbReference type="ARBA" id="ARBA00022448"/>
    </source>
</evidence>
<evidence type="ECO:0000313" key="13">
    <source>
        <dbReference type="EMBL" id="MFC3660026.1"/>
    </source>
</evidence>
<evidence type="ECO:0000259" key="12">
    <source>
        <dbReference type="Pfam" id="PF07715"/>
    </source>
</evidence>
<dbReference type="InterPro" id="IPR000531">
    <property type="entry name" value="Beta-barrel_TonB"/>
</dbReference>
<dbReference type="Gene3D" id="2.40.170.20">
    <property type="entry name" value="TonB-dependent receptor, beta-barrel domain"/>
    <property type="match status" value="1"/>
</dbReference>
<keyword evidence="6 8" id="KW-0472">Membrane</keyword>
<dbReference type="PROSITE" id="PS52016">
    <property type="entry name" value="TONB_DEPENDENT_REC_3"/>
    <property type="match status" value="1"/>
</dbReference>
<keyword evidence="2 8" id="KW-0813">Transport</keyword>
<keyword evidence="10" id="KW-0732">Signal</keyword>
<reference evidence="14" key="1">
    <citation type="journal article" date="2019" name="Int. J. Syst. Evol. Microbiol.">
        <title>The Global Catalogue of Microorganisms (GCM) 10K type strain sequencing project: providing services to taxonomists for standard genome sequencing and annotation.</title>
        <authorList>
            <consortium name="The Broad Institute Genomics Platform"/>
            <consortium name="The Broad Institute Genome Sequencing Center for Infectious Disease"/>
            <person name="Wu L."/>
            <person name="Ma J."/>
        </authorList>
    </citation>
    <scope>NUCLEOTIDE SEQUENCE [LARGE SCALE GENOMIC DNA]</scope>
    <source>
        <strain evidence="14">KCTC 42211</strain>
    </source>
</reference>
<evidence type="ECO:0000259" key="11">
    <source>
        <dbReference type="Pfam" id="PF00593"/>
    </source>
</evidence>
<organism evidence="13 14">
    <name type="scientific">Luteimonas notoginsengisoli</name>
    <dbReference type="NCBI Taxonomy" id="1578200"/>
    <lineage>
        <taxon>Bacteria</taxon>
        <taxon>Pseudomonadati</taxon>
        <taxon>Pseudomonadota</taxon>
        <taxon>Gammaproteobacteria</taxon>
        <taxon>Lysobacterales</taxon>
        <taxon>Lysobacteraceae</taxon>
        <taxon>Luteimonas</taxon>
    </lineage>
</organism>
<keyword evidence="5 9" id="KW-0798">TonB box</keyword>
<feature type="chain" id="PRO_5045888032" evidence="10">
    <location>
        <begin position="30"/>
        <end position="934"/>
    </location>
</feature>
<evidence type="ECO:0000313" key="14">
    <source>
        <dbReference type="Proteomes" id="UP001595724"/>
    </source>
</evidence>
<dbReference type="SUPFAM" id="SSF56935">
    <property type="entry name" value="Porins"/>
    <property type="match status" value="1"/>
</dbReference>
<name>A0ABV7UT54_9GAMM</name>
<comment type="subcellular location">
    <subcellularLocation>
        <location evidence="1 8">Cell outer membrane</location>
        <topology evidence="1 8">Multi-pass membrane protein</topology>
    </subcellularLocation>
</comment>
<sequence length="934" mass="98014">MKYPRSMRLRHGLLPAAVALALVPTFAAAQESPADAPAQEDATTLDRIVVTGSNIPRTSTETASPVQVISRQEIERTGRTTIGDFLQTLTVDGAGSIPKSFGSGFASGSAGVSLRGLGAGATLVLLNGRRLAPYGLADDGQKVFTDLSVIPMEAVERVEVLKDGASSIYGSDAIAGVVNIILRKDFTGAIVKGSYGTSAEGDGNDRKGSLTIGTGDLADGGFNAFLNVEGGKTDGINVRDRHGRKWIGTGDIRPWGYDIISYGGLAGAITNGGRSAGNSPVGNFQRADGTWASLDPDSCAALSNVADQTSAGGGCLYDPSQLSAMTPSQSYINLFTRGTFAINDTSELYVEFGYTDKNSDWSTTPTGVSGVSGYPGGVINSSSGANATILGALHPDNPFGIDGRLRYSPFASVGTRRTHVDNQFMRALVGAKGTMGEWSYDVGYLHSETDLSSTRNGYLRYSVLQAVLTDPDNPYGGWLRLGANAGQTPASVLAALSPTIGADAETSLDALNFNFSRSLAELRGGDLGLALGGEYRRQEARLDPVTYTDVGDIIGLGYSAYDGDQTVAAAYAEISAPVLESLELSGALRIDSYKGGDTATTPKVGIKWTPAQWLSVRGTYAEGFRAPNPAETAGSSVGYATATDLVRCPDGETPIAPGIPCQSTVAFASRPNPDLKPEESKSYSVGIVLQPTDSTSLTLDAWRIKRTNEITQEAPAVAIAQGDFVRGDDLVNGIPGTGTLLAVTGDYVNSNSTTVEGVDLDARQRFAVGAGQLTLDLQWSHIRKYVLIDTSGTEYDFAGTHGNCNVSNCIGTPKDRINLGATWEMSNWSLSAVANYRGSFDNVLPESGSNGCAATFANDDDAPGGCEIASFYSIDLSGSWKPAEAIEVFGSVQNLTDRIAPLDPTTYGALNYNPLDVAGAIGRYYTIGIRYSFQ</sequence>
<accession>A0ABV7UT54</accession>
<dbReference type="PANTHER" id="PTHR47234">
    <property type="match status" value="1"/>
</dbReference>
<gene>
    <name evidence="13" type="ORF">ACFOM9_08110</name>
</gene>
<protein>
    <submittedName>
        <fullName evidence="13">TonB-dependent receptor</fullName>
    </submittedName>
</protein>
<dbReference type="EMBL" id="JBHRYF010000008">
    <property type="protein sequence ID" value="MFC3660026.1"/>
    <property type="molecule type" value="Genomic_DNA"/>
</dbReference>
<comment type="caution">
    <text evidence="13">The sequence shown here is derived from an EMBL/GenBank/DDBJ whole genome shotgun (WGS) entry which is preliminary data.</text>
</comment>
<dbReference type="RefSeq" id="WP_386708738.1">
    <property type="nucleotide sequence ID" value="NZ_JBHRYF010000008.1"/>
</dbReference>
<evidence type="ECO:0000256" key="8">
    <source>
        <dbReference type="PROSITE-ProRule" id="PRU01360"/>
    </source>
</evidence>
<proteinExistence type="inferred from homology"/>
<feature type="signal peptide" evidence="10">
    <location>
        <begin position="1"/>
        <end position="29"/>
    </location>
</feature>
<evidence type="ECO:0000256" key="3">
    <source>
        <dbReference type="ARBA" id="ARBA00022452"/>
    </source>
</evidence>
<dbReference type="Proteomes" id="UP001595724">
    <property type="component" value="Unassembled WGS sequence"/>
</dbReference>
<evidence type="ECO:0000256" key="9">
    <source>
        <dbReference type="RuleBase" id="RU003357"/>
    </source>
</evidence>
<dbReference type="InterPro" id="IPR039426">
    <property type="entry name" value="TonB-dep_rcpt-like"/>
</dbReference>
<keyword evidence="4 8" id="KW-0812">Transmembrane</keyword>
<evidence type="ECO:0000256" key="10">
    <source>
        <dbReference type="SAM" id="SignalP"/>
    </source>
</evidence>
<evidence type="ECO:0000256" key="7">
    <source>
        <dbReference type="ARBA" id="ARBA00023237"/>
    </source>
</evidence>
<comment type="similarity">
    <text evidence="8 9">Belongs to the TonB-dependent receptor family.</text>
</comment>
<dbReference type="Gene3D" id="2.170.130.10">
    <property type="entry name" value="TonB-dependent receptor, plug domain"/>
    <property type="match status" value="1"/>
</dbReference>
<evidence type="ECO:0000256" key="4">
    <source>
        <dbReference type="ARBA" id="ARBA00022692"/>
    </source>
</evidence>
<dbReference type="Pfam" id="PF00593">
    <property type="entry name" value="TonB_dep_Rec_b-barrel"/>
    <property type="match status" value="1"/>
</dbReference>
<evidence type="ECO:0000256" key="5">
    <source>
        <dbReference type="ARBA" id="ARBA00023077"/>
    </source>
</evidence>
<dbReference type="CDD" id="cd01347">
    <property type="entry name" value="ligand_gated_channel"/>
    <property type="match status" value="1"/>
</dbReference>
<keyword evidence="3 8" id="KW-1134">Transmembrane beta strand</keyword>
<keyword evidence="14" id="KW-1185">Reference proteome</keyword>